<dbReference type="WBParaSite" id="PS1159_v2.g8576.t1">
    <property type="protein sequence ID" value="PS1159_v2.g8576.t1"/>
    <property type="gene ID" value="PS1159_v2.g8576"/>
</dbReference>
<reference evidence="2" key="1">
    <citation type="submission" date="2022-11" db="UniProtKB">
        <authorList>
            <consortium name="WormBaseParasite"/>
        </authorList>
    </citation>
    <scope>IDENTIFICATION</scope>
</reference>
<protein>
    <submittedName>
        <fullName evidence="2">Uncharacterized protein</fullName>
    </submittedName>
</protein>
<name>A0AC35GT42_9BILA</name>
<dbReference type="Proteomes" id="UP000887580">
    <property type="component" value="Unplaced"/>
</dbReference>
<proteinExistence type="predicted"/>
<organism evidence="1 2">
    <name type="scientific">Panagrolaimus sp. PS1159</name>
    <dbReference type="NCBI Taxonomy" id="55785"/>
    <lineage>
        <taxon>Eukaryota</taxon>
        <taxon>Metazoa</taxon>
        <taxon>Ecdysozoa</taxon>
        <taxon>Nematoda</taxon>
        <taxon>Chromadorea</taxon>
        <taxon>Rhabditida</taxon>
        <taxon>Tylenchina</taxon>
        <taxon>Panagrolaimomorpha</taxon>
        <taxon>Panagrolaimoidea</taxon>
        <taxon>Panagrolaimidae</taxon>
        <taxon>Panagrolaimus</taxon>
    </lineage>
</organism>
<accession>A0AC35GT42</accession>
<evidence type="ECO:0000313" key="2">
    <source>
        <dbReference type="WBParaSite" id="PS1159_v2.g8576.t1"/>
    </source>
</evidence>
<sequence length="121" mass="11858">MNVTLKIFILLCIIICLEGRGGGGARGGGRGFSAGRSASVSSGVKSAAIASPHISPAGSSNSFAPQSSGSVGGGVAKSVSGNTGVVRGSSSGIYPIPFVGGVHNSELGHRNLTKSNENFIG</sequence>
<evidence type="ECO:0000313" key="1">
    <source>
        <dbReference type="Proteomes" id="UP000887580"/>
    </source>
</evidence>